<gene>
    <name evidence="1" type="ORF">LOK49_LG12G01346</name>
</gene>
<protein>
    <submittedName>
        <fullName evidence="1">DUF21 domain-containing protein</fullName>
    </submittedName>
</protein>
<evidence type="ECO:0000313" key="1">
    <source>
        <dbReference type="EMBL" id="KAI7990227.1"/>
    </source>
</evidence>
<organism evidence="1 2">
    <name type="scientific">Camellia lanceoleosa</name>
    <dbReference type="NCBI Taxonomy" id="1840588"/>
    <lineage>
        <taxon>Eukaryota</taxon>
        <taxon>Viridiplantae</taxon>
        <taxon>Streptophyta</taxon>
        <taxon>Embryophyta</taxon>
        <taxon>Tracheophyta</taxon>
        <taxon>Spermatophyta</taxon>
        <taxon>Magnoliopsida</taxon>
        <taxon>eudicotyledons</taxon>
        <taxon>Gunneridae</taxon>
        <taxon>Pentapetalae</taxon>
        <taxon>asterids</taxon>
        <taxon>Ericales</taxon>
        <taxon>Theaceae</taxon>
        <taxon>Camellia</taxon>
    </lineage>
</organism>
<dbReference type="Proteomes" id="UP001060215">
    <property type="component" value="Chromosome 13"/>
</dbReference>
<accession>A0ACC0FQ35</accession>
<name>A0ACC0FQ35_9ERIC</name>
<evidence type="ECO:0000313" key="2">
    <source>
        <dbReference type="Proteomes" id="UP001060215"/>
    </source>
</evidence>
<comment type="caution">
    <text evidence="1">The sequence shown here is derived from an EMBL/GenBank/DDBJ whole genome shotgun (WGS) entry which is preliminary data.</text>
</comment>
<proteinExistence type="predicted"/>
<sequence length="550" mass="61901">MLLLICNVAAMEALPIFLYSLITAWGAILISVTLILLFGETGKGGELTHDETTILGRNNRGLFGGASGLMGLGRSDLSLVSQTSGLFGGVFSYCLPSTDDQASANYTEIIHNKQRERVTERETSMAFKTFLSRITSSFKIHRSKNPSNIPIQPSPQPLFIEPVTPLPFKKPHRSFKHRLSSFLGCGFRTHEGDLPESPPCKWDETPRRDYNSSISSDSDDELFCPPPPPTRHPITTFISGDSEGELFPPPPPPPTPTRYSITTALADTGLCGYESDDEEEEIVTLSLNRKTKMKKLLPPFPAERSKMEGGRSLLERCDERLHSRAEMTNGTELQPSTVSVLDSSFYKDESSSPSPVMKRSIEFKDELGEFDEDIWSPAISPIQSKCEDKSDDCDFVYISEILRASNYLPEDYDIFQWLEKQQYLKGNDTSEVSSLRRKLIYDTVSEILDRDREMSNSSIGKPSLHQIWSEFQRIRERDTVEDLPRKELLGDAISRWRDCPVEMSEVTLDIERMIFKDLVGETIGDLVAFAGNRKSSACWFTDAKRIGKPF</sequence>
<keyword evidence="2" id="KW-1185">Reference proteome</keyword>
<dbReference type="EMBL" id="CM045770">
    <property type="protein sequence ID" value="KAI7990227.1"/>
    <property type="molecule type" value="Genomic_DNA"/>
</dbReference>
<reference evidence="1 2" key="1">
    <citation type="journal article" date="2022" name="Plant J.">
        <title>Chromosome-level genome of Camellia lanceoleosa provides a valuable resource for understanding genome evolution and self-incompatibility.</title>
        <authorList>
            <person name="Gong W."/>
            <person name="Xiao S."/>
            <person name="Wang L."/>
            <person name="Liao Z."/>
            <person name="Chang Y."/>
            <person name="Mo W."/>
            <person name="Hu G."/>
            <person name="Li W."/>
            <person name="Zhao G."/>
            <person name="Zhu H."/>
            <person name="Hu X."/>
            <person name="Ji K."/>
            <person name="Xiang X."/>
            <person name="Song Q."/>
            <person name="Yuan D."/>
            <person name="Jin S."/>
            <person name="Zhang L."/>
        </authorList>
    </citation>
    <scope>NUCLEOTIDE SEQUENCE [LARGE SCALE GENOMIC DNA]</scope>
    <source>
        <strain evidence="1">SQ_2022a</strain>
    </source>
</reference>